<evidence type="ECO:0000313" key="3">
    <source>
        <dbReference type="Proteomes" id="UP000038802"/>
    </source>
</evidence>
<evidence type="ECO:0000313" key="4">
    <source>
        <dbReference type="Proteomes" id="UP000050164"/>
    </source>
</evidence>
<protein>
    <submittedName>
        <fullName evidence="2">Uncharacterized protein</fullName>
    </submittedName>
</protein>
<reference evidence="3 4" key="2">
    <citation type="submission" date="2015-03" db="EMBL/GenBank/DDBJ databases">
        <authorList>
            <consortium name="Pathogen Informatics"/>
        </authorList>
    </citation>
    <scope>NUCLEOTIDE SEQUENCE [LARGE SCALE GENOMIC DNA]</scope>
    <source>
        <strain evidence="1 4">Bir 185</strain>
        <strain evidence="3">K00500041</strain>
    </source>
</reference>
<organism evidence="2 3">
    <name type="scientific">Mycobacterium tuberculosis</name>
    <dbReference type="NCBI Taxonomy" id="1773"/>
    <lineage>
        <taxon>Bacteria</taxon>
        <taxon>Bacillati</taxon>
        <taxon>Actinomycetota</taxon>
        <taxon>Actinomycetes</taxon>
        <taxon>Mycobacteriales</taxon>
        <taxon>Mycobacteriaceae</taxon>
        <taxon>Mycobacterium</taxon>
        <taxon>Mycobacterium tuberculosis complex</taxon>
    </lineage>
</organism>
<gene>
    <name evidence="2" type="ORF">ERS007703_04468</name>
    <name evidence="1" type="ORF">ERS027659_03370</name>
</gene>
<sequence length="85" mass="8856">MVMVRCVGACAGERLPACDRATARSMDAAVANRCAVLMNASASCGLSVPSAWRSRAAMRASILSLVMAPKLVEGCDRSARPTTAR</sequence>
<name>A0A0T9DVH1_MYCTX</name>
<evidence type="ECO:0000313" key="2">
    <source>
        <dbReference type="EMBL" id="COW92427.1"/>
    </source>
</evidence>
<dbReference type="EMBL" id="CSAE01000792">
    <property type="protein sequence ID" value="COW92427.1"/>
    <property type="molecule type" value="Genomic_DNA"/>
</dbReference>
<proteinExistence type="predicted"/>
<accession>A0A0T9DVH1</accession>
<dbReference type="Proteomes" id="UP000038802">
    <property type="component" value="Unassembled WGS sequence"/>
</dbReference>
<dbReference type="EMBL" id="CNFT01000963">
    <property type="protein sequence ID" value="CKS63599.1"/>
    <property type="molecule type" value="Genomic_DNA"/>
</dbReference>
<reference evidence="2" key="1">
    <citation type="submission" date="2015-03" db="EMBL/GenBank/DDBJ databases">
        <authorList>
            <person name="Murphy D."/>
        </authorList>
    </citation>
    <scope>NUCLEOTIDE SEQUENCE [LARGE SCALE GENOMIC DNA]</scope>
    <source>
        <strain evidence="2">K00500041</strain>
    </source>
</reference>
<dbReference type="Proteomes" id="UP000050164">
    <property type="component" value="Unassembled WGS sequence"/>
</dbReference>
<evidence type="ECO:0000313" key="1">
    <source>
        <dbReference type="EMBL" id="CKS63599.1"/>
    </source>
</evidence>
<dbReference type="AlphaFoldDB" id="A0A0T9DVH1"/>